<reference evidence="10" key="1">
    <citation type="submission" date="2023-07" db="EMBL/GenBank/DDBJ databases">
        <title>Novel Mycoplasma species identified in domestic and wild animals.</title>
        <authorList>
            <person name="Volokhov D.V."/>
            <person name="Furtak V.A."/>
            <person name="Zagorodnyaya T.A."/>
        </authorList>
    </citation>
    <scope>NUCLEOTIDE SEQUENCE [LARGE SCALE GENOMIC DNA]</scope>
    <source>
        <strain evidence="10">92-19</strain>
    </source>
</reference>
<keyword evidence="4 7" id="KW-0812">Transmembrane</keyword>
<feature type="transmembrane region" description="Helical" evidence="7">
    <location>
        <begin position="155"/>
        <end position="174"/>
    </location>
</feature>
<feature type="transmembrane region" description="Helical" evidence="7">
    <location>
        <begin position="298"/>
        <end position="319"/>
    </location>
</feature>
<evidence type="ECO:0000256" key="5">
    <source>
        <dbReference type="ARBA" id="ARBA00022989"/>
    </source>
</evidence>
<accession>A0ABT2PXQ9</accession>
<organism evidence="9 10">
    <name type="scientific">Paracholeplasma vituli</name>
    <dbReference type="NCBI Taxonomy" id="69473"/>
    <lineage>
        <taxon>Bacteria</taxon>
        <taxon>Bacillati</taxon>
        <taxon>Mycoplasmatota</taxon>
        <taxon>Mollicutes</taxon>
        <taxon>Acholeplasmatales</taxon>
        <taxon>Acholeplasmataceae</taxon>
        <taxon>Paracholeplasma</taxon>
    </lineage>
</organism>
<name>A0ABT2PXQ9_9MOLU</name>
<feature type="transmembrane region" description="Helical" evidence="7">
    <location>
        <begin position="359"/>
        <end position="379"/>
    </location>
</feature>
<dbReference type="SUPFAM" id="SSF103473">
    <property type="entry name" value="MFS general substrate transporter"/>
    <property type="match status" value="1"/>
</dbReference>
<feature type="domain" description="Major facilitator superfamily (MFS) profile" evidence="8">
    <location>
        <begin position="1"/>
        <end position="384"/>
    </location>
</feature>
<dbReference type="InterPro" id="IPR036259">
    <property type="entry name" value="MFS_trans_sf"/>
</dbReference>
<dbReference type="InterPro" id="IPR011701">
    <property type="entry name" value="MFS"/>
</dbReference>
<dbReference type="PANTHER" id="PTHR43266">
    <property type="entry name" value="MACROLIDE-EFFLUX PROTEIN"/>
    <property type="match status" value="1"/>
</dbReference>
<feature type="transmembrane region" description="Helical" evidence="7">
    <location>
        <begin position="248"/>
        <end position="267"/>
    </location>
</feature>
<evidence type="ECO:0000256" key="4">
    <source>
        <dbReference type="ARBA" id="ARBA00022692"/>
    </source>
</evidence>
<protein>
    <submittedName>
        <fullName evidence="9">MFS transporter</fullName>
    </submittedName>
</protein>
<keyword evidence="6 7" id="KW-0472">Membrane</keyword>
<evidence type="ECO:0000256" key="2">
    <source>
        <dbReference type="ARBA" id="ARBA00022448"/>
    </source>
</evidence>
<comment type="caution">
    <text evidence="9">The sequence shown here is derived from an EMBL/GenBank/DDBJ whole genome shotgun (WGS) entry which is preliminary data.</text>
</comment>
<proteinExistence type="predicted"/>
<dbReference type="PROSITE" id="PS50850">
    <property type="entry name" value="MFS"/>
    <property type="match status" value="1"/>
</dbReference>
<evidence type="ECO:0000256" key="3">
    <source>
        <dbReference type="ARBA" id="ARBA00022475"/>
    </source>
</evidence>
<evidence type="ECO:0000313" key="9">
    <source>
        <dbReference type="EMBL" id="MCU0105746.1"/>
    </source>
</evidence>
<dbReference type="RefSeq" id="WP_262097066.1">
    <property type="nucleotide sequence ID" value="NZ_JAOEGN010000029.1"/>
</dbReference>
<dbReference type="PANTHER" id="PTHR43266:SF10">
    <property type="entry name" value="BACILYSIN EXPORTER BACE-RELATED"/>
    <property type="match status" value="1"/>
</dbReference>
<evidence type="ECO:0000256" key="6">
    <source>
        <dbReference type="ARBA" id="ARBA00023136"/>
    </source>
</evidence>
<dbReference type="Gene3D" id="1.20.1250.20">
    <property type="entry name" value="MFS general substrate transporter like domains"/>
    <property type="match status" value="1"/>
</dbReference>
<comment type="subcellular location">
    <subcellularLocation>
        <location evidence="1">Cell membrane</location>
        <topology evidence="1">Multi-pass membrane protein</topology>
    </subcellularLocation>
</comment>
<dbReference type="Proteomes" id="UP001209076">
    <property type="component" value="Unassembled WGS sequence"/>
</dbReference>
<feature type="transmembrane region" description="Helical" evidence="7">
    <location>
        <begin position="7"/>
        <end position="24"/>
    </location>
</feature>
<keyword evidence="5 7" id="KW-1133">Transmembrane helix</keyword>
<feature type="transmembrane region" description="Helical" evidence="7">
    <location>
        <begin position="61"/>
        <end position="83"/>
    </location>
</feature>
<keyword evidence="3" id="KW-1003">Cell membrane</keyword>
<feature type="transmembrane region" description="Helical" evidence="7">
    <location>
        <begin position="274"/>
        <end position="292"/>
    </location>
</feature>
<gene>
    <name evidence="9" type="ORF">N7603_08820</name>
</gene>
<keyword evidence="10" id="KW-1185">Reference proteome</keyword>
<feature type="transmembrane region" description="Helical" evidence="7">
    <location>
        <begin position="206"/>
        <end position="228"/>
    </location>
</feature>
<evidence type="ECO:0000256" key="7">
    <source>
        <dbReference type="SAM" id="Phobius"/>
    </source>
</evidence>
<dbReference type="Pfam" id="PF07690">
    <property type="entry name" value="MFS_1"/>
    <property type="match status" value="1"/>
</dbReference>
<feature type="transmembrane region" description="Helical" evidence="7">
    <location>
        <begin position="30"/>
        <end position="54"/>
    </location>
</feature>
<dbReference type="CDD" id="cd06173">
    <property type="entry name" value="MFS_MefA_like"/>
    <property type="match status" value="1"/>
</dbReference>
<evidence type="ECO:0000259" key="8">
    <source>
        <dbReference type="PROSITE" id="PS50850"/>
    </source>
</evidence>
<feature type="transmembrane region" description="Helical" evidence="7">
    <location>
        <begin position="331"/>
        <end position="353"/>
    </location>
</feature>
<dbReference type="EMBL" id="JAOEGN010000029">
    <property type="protein sequence ID" value="MCU0105746.1"/>
    <property type="molecule type" value="Genomic_DNA"/>
</dbReference>
<sequence length="395" mass="43672">MISQTVSLLGSMLVMYSIMWHITLQTKSGLMMTIMVMCSFIPSLLITPFAGVWADRLNRKMLMITADFGIAFVTLIIAILFFFGYRDIWILFVVSIVRAFGQSVHQPAVSAVYPQIVPETHLIKVQGIAQGIQSSSMVLMPLLAGLLLSTIPLEFIMMIDVITAAIAIMILFVVKLPKHEAELKTAPIDYFEDIKRGIHYAFNHKFIFKVLLFGFLFMLMVAAPSFLTYLQVARVFGDEAWRLSTLEAIFGTGMLLGSLVISAWGGFNNRLITFFLAYIMIGLGTIGMGIPFNFAFYIGLWGFIGFFIAISNPILVGLIQEKVDKAYIGRVFSVFGLINTISLPLGMLLFGPLSDVVDISLIILGSGIGMVLIAIVPLFSQSLLKEGFVIEKPTT</sequence>
<dbReference type="InterPro" id="IPR020846">
    <property type="entry name" value="MFS_dom"/>
</dbReference>
<keyword evidence="2" id="KW-0813">Transport</keyword>
<evidence type="ECO:0000313" key="10">
    <source>
        <dbReference type="Proteomes" id="UP001209076"/>
    </source>
</evidence>
<evidence type="ECO:0000256" key="1">
    <source>
        <dbReference type="ARBA" id="ARBA00004651"/>
    </source>
</evidence>